<keyword evidence="4" id="KW-0804">Transcription</keyword>
<name>A0A9X1VXR3_9BURK</name>
<evidence type="ECO:0000256" key="2">
    <source>
        <dbReference type="ARBA" id="ARBA00023015"/>
    </source>
</evidence>
<keyword evidence="2" id="KW-0805">Transcription regulation</keyword>
<dbReference type="SUPFAM" id="SSF53850">
    <property type="entry name" value="Periplasmic binding protein-like II"/>
    <property type="match status" value="1"/>
</dbReference>
<evidence type="ECO:0000256" key="4">
    <source>
        <dbReference type="ARBA" id="ARBA00023163"/>
    </source>
</evidence>
<evidence type="ECO:0000313" key="6">
    <source>
        <dbReference type="EMBL" id="MCJ0765235.1"/>
    </source>
</evidence>
<reference evidence="6" key="1">
    <citation type="submission" date="2022-03" db="EMBL/GenBank/DDBJ databases">
        <authorList>
            <person name="Woo C.Y."/>
        </authorList>
    </citation>
    <scope>NUCLEOTIDE SEQUENCE</scope>
    <source>
        <strain evidence="6">CYS-02</strain>
    </source>
</reference>
<dbReference type="Gene3D" id="1.10.10.10">
    <property type="entry name" value="Winged helix-like DNA-binding domain superfamily/Winged helix DNA-binding domain"/>
    <property type="match status" value="1"/>
</dbReference>
<keyword evidence="7" id="KW-1185">Reference proteome</keyword>
<dbReference type="InterPro" id="IPR050950">
    <property type="entry name" value="HTH-type_LysR_regulators"/>
</dbReference>
<comment type="similarity">
    <text evidence="1">Belongs to the LysR transcriptional regulatory family.</text>
</comment>
<dbReference type="PRINTS" id="PR00039">
    <property type="entry name" value="HTHLYSR"/>
</dbReference>
<evidence type="ECO:0000256" key="1">
    <source>
        <dbReference type="ARBA" id="ARBA00009437"/>
    </source>
</evidence>
<accession>A0A9X1VXR3</accession>
<dbReference type="RefSeq" id="WP_243308390.1">
    <property type="nucleotide sequence ID" value="NZ_JALGBI010000002.1"/>
</dbReference>
<dbReference type="CDD" id="cd08440">
    <property type="entry name" value="PBP2_LTTR_like_4"/>
    <property type="match status" value="1"/>
</dbReference>
<dbReference type="GO" id="GO:0003677">
    <property type="term" value="F:DNA binding"/>
    <property type="evidence" value="ECO:0007669"/>
    <property type="project" value="UniProtKB-KW"/>
</dbReference>
<feature type="domain" description="HTH lysR-type" evidence="5">
    <location>
        <begin position="1"/>
        <end position="60"/>
    </location>
</feature>
<dbReference type="PROSITE" id="PS50931">
    <property type="entry name" value="HTH_LYSR"/>
    <property type="match status" value="1"/>
</dbReference>
<dbReference type="InterPro" id="IPR005119">
    <property type="entry name" value="LysR_subst-bd"/>
</dbReference>
<organism evidence="6 7">
    <name type="scientific">Variovorax terrae</name>
    <dbReference type="NCBI Taxonomy" id="2923278"/>
    <lineage>
        <taxon>Bacteria</taxon>
        <taxon>Pseudomonadati</taxon>
        <taxon>Pseudomonadota</taxon>
        <taxon>Betaproteobacteria</taxon>
        <taxon>Burkholderiales</taxon>
        <taxon>Comamonadaceae</taxon>
        <taxon>Variovorax</taxon>
    </lineage>
</organism>
<dbReference type="GO" id="GO:0003700">
    <property type="term" value="F:DNA-binding transcription factor activity"/>
    <property type="evidence" value="ECO:0007669"/>
    <property type="project" value="InterPro"/>
</dbReference>
<dbReference type="EMBL" id="JALGBI010000002">
    <property type="protein sequence ID" value="MCJ0765235.1"/>
    <property type="molecule type" value="Genomic_DNA"/>
</dbReference>
<dbReference type="FunFam" id="1.10.10.10:FF:000001">
    <property type="entry name" value="LysR family transcriptional regulator"/>
    <property type="match status" value="1"/>
</dbReference>
<dbReference type="AlphaFoldDB" id="A0A9X1VXR3"/>
<dbReference type="SUPFAM" id="SSF46785">
    <property type="entry name" value="Winged helix' DNA-binding domain"/>
    <property type="match status" value="1"/>
</dbReference>
<dbReference type="GO" id="GO:0005829">
    <property type="term" value="C:cytosol"/>
    <property type="evidence" value="ECO:0007669"/>
    <property type="project" value="TreeGrafter"/>
</dbReference>
<dbReference type="InterPro" id="IPR036390">
    <property type="entry name" value="WH_DNA-bd_sf"/>
</dbReference>
<protein>
    <submittedName>
        <fullName evidence="6">LysR family transcriptional regulator</fullName>
    </submittedName>
</protein>
<dbReference type="PANTHER" id="PTHR30419:SF30">
    <property type="entry name" value="LYSR FAMILY TRANSCRIPTIONAL REGULATOR"/>
    <property type="match status" value="1"/>
</dbReference>
<dbReference type="Pfam" id="PF00126">
    <property type="entry name" value="HTH_1"/>
    <property type="match status" value="1"/>
</dbReference>
<dbReference type="InterPro" id="IPR036388">
    <property type="entry name" value="WH-like_DNA-bd_sf"/>
</dbReference>
<keyword evidence="3" id="KW-0238">DNA-binding</keyword>
<gene>
    <name evidence="6" type="ORF">MMF98_18635</name>
</gene>
<evidence type="ECO:0000259" key="5">
    <source>
        <dbReference type="PROSITE" id="PS50931"/>
    </source>
</evidence>
<dbReference type="InterPro" id="IPR000847">
    <property type="entry name" value="LysR_HTH_N"/>
</dbReference>
<evidence type="ECO:0000313" key="7">
    <source>
        <dbReference type="Proteomes" id="UP001139447"/>
    </source>
</evidence>
<comment type="caution">
    <text evidence="6">The sequence shown here is derived from an EMBL/GenBank/DDBJ whole genome shotgun (WGS) entry which is preliminary data.</text>
</comment>
<dbReference type="Proteomes" id="UP001139447">
    <property type="component" value="Unassembled WGS sequence"/>
</dbReference>
<dbReference type="Gene3D" id="3.40.190.290">
    <property type="match status" value="1"/>
</dbReference>
<dbReference type="Pfam" id="PF03466">
    <property type="entry name" value="LysR_substrate"/>
    <property type="match status" value="1"/>
</dbReference>
<proteinExistence type="inferred from homology"/>
<evidence type="ECO:0000256" key="3">
    <source>
        <dbReference type="ARBA" id="ARBA00023125"/>
    </source>
</evidence>
<sequence length="310" mass="34402">MNLSSKQLRAFVALNEERNFTKAAEQCHLSQPAFSALIRALEDGVGTRLFDRDTRKVQLTTEGQLFAESARRLLDDMDHILDDLTEHVERRKGRVSLAALPSLAAGWLPGVFAEFRRLYPGIEISLTDTLSDQCLDLVRLGKVDFALAAGGTNTAELATRMLCSDEFHLVCRKDNALARQKTLRPKDLLNHPFVHLARSSSVRQHLDALLHPLQMNTVLEVEHLATVMGMVQNGVGISVVPALTLFHFQHPNLMTRPLDVPGLTRKIYLVSRADRSLSVAAQALYDLAIERRPDGKASSPGRASRKKIAT</sequence>
<dbReference type="PANTHER" id="PTHR30419">
    <property type="entry name" value="HTH-TYPE TRANSCRIPTIONAL REGULATOR YBHD"/>
    <property type="match status" value="1"/>
</dbReference>